<comment type="caution">
    <text evidence="8">The sequence shown here is derived from an EMBL/GenBank/DDBJ whole genome shotgun (WGS) entry which is preliminary data.</text>
</comment>
<feature type="domain" description="CusB-like beta-barrel" evidence="6">
    <location>
        <begin position="237"/>
        <end position="311"/>
    </location>
</feature>
<dbReference type="AlphaFoldDB" id="A0A0G1VPF3"/>
<dbReference type="SUPFAM" id="SSF111369">
    <property type="entry name" value="HlyD-like secretion proteins"/>
    <property type="match status" value="1"/>
</dbReference>
<evidence type="ECO:0000256" key="3">
    <source>
        <dbReference type="ARBA" id="ARBA00022729"/>
    </source>
</evidence>
<dbReference type="Gene3D" id="2.40.30.170">
    <property type="match status" value="1"/>
</dbReference>
<evidence type="ECO:0000313" key="8">
    <source>
        <dbReference type="EMBL" id="KKW08368.1"/>
    </source>
</evidence>
<accession>A0A0G1VPF3</accession>
<dbReference type="PATRIC" id="fig|1618669.3.peg.403"/>
<dbReference type="InterPro" id="IPR045800">
    <property type="entry name" value="HMBD"/>
</dbReference>
<evidence type="ECO:0000259" key="6">
    <source>
        <dbReference type="Pfam" id="PF25954"/>
    </source>
</evidence>
<dbReference type="GO" id="GO:0060003">
    <property type="term" value="P:copper ion export"/>
    <property type="evidence" value="ECO:0007669"/>
    <property type="project" value="TreeGrafter"/>
</dbReference>
<keyword evidence="3" id="KW-0732">Signal</keyword>
<dbReference type="FunFam" id="2.40.30.170:FF:000010">
    <property type="entry name" value="Efflux RND transporter periplasmic adaptor subunit"/>
    <property type="match status" value="1"/>
</dbReference>
<dbReference type="InterPro" id="IPR051909">
    <property type="entry name" value="MFP_Cation_Efflux"/>
</dbReference>
<dbReference type="PANTHER" id="PTHR30097:SF15">
    <property type="entry name" value="CATION EFFLUX SYSTEM PROTEIN CUSB"/>
    <property type="match status" value="1"/>
</dbReference>
<dbReference type="Pfam" id="PF19335">
    <property type="entry name" value="HMBD"/>
    <property type="match status" value="1"/>
</dbReference>
<dbReference type="InterPro" id="IPR058792">
    <property type="entry name" value="Beta-barrel_RND_2"/>
</dbReference>
<dbReference type="Pfam" id="PF25975">
    <property type="entry name" value="CzcB_C"/>
    <property type="match status" value="1"/>
</dbReference>
<dbReference type="Proteomes" id="UP000033965">
    <property type="component" value="Unassembled WGS sequence"/>
</dbReference>
<dbReference type="Pfam" id="PF25954">
    <property type="entry name" value="Beta-barrel_RND_2"/>
    <property type="match status" value="1"/>
</dbReference>
<dbReference type="GO" id="GO:0030288">
    <property type="term" value="C:outer membrane-bounded periplasmic space"/>
    <property type="evidence" value="ECO:0007669"/>
    <property type="project" value="TreeGrafter"/>
</dbReference>
<evidence type="ECO:0000256" key="4">
    <source>
        <dbReference type="ARBA" id="ARBA00023065"/>
    </source>
</evidence>
<proteinExistence type="inferred from homology"/>
<feature type="domain" description="CzcB-like C-terminal circularly permuted SH3-like" evidence="7">
    <location>
        <begin position="319"/>
        <end position="379"/>
    </location>
</feature>
<protein>
    <submittedName>
        <fullName evidence="8">Membrane-fusion protein</fullName>
    </submittedName>
</protein>
<keyword evidence="4" id="KW-0406">Ion transport</keyword>
<dbReference type="EMBL" id="LCPZ01000011">
    <property type="protein sequence ID" value="KKW08368.1"/>
    <property type="molecule type" value="Genomic_DNA"/>
</dbReference>
<comment type="similarity">
    <text evidence="1">Belongs to the membrane fusion protein (MFP) (TC 8.A.1) family.</text>
</comment>
<dbReference type="InterPro" id="IPR058649">
    <property type="entry name" value="CzcB_C"/>
</dbReference>
<evidence type="ECO:0000259" key="5">
    <source>
        <dbReference type="Pfam" id="PF19335"/>
    </source>
</evidence>
<evidence type="ECO:0000259" key="7">
    <source>
        <dbReference type="Pfam" id="PF25975"/>
    </source>
</evidence>
<organism evidence="8 9">
    <name type="scientific">Candidatus Kaiserbacteria bacterium GW2011_GWA2_49_19</name>
    <dbReference type="NCBI Taxonomy" id="1618669"/>
    <lineage>
        <taxon>Bacteria</taxon>
        <taxon>Candidatus Kaiseribacteriota</taxon>
    </lineage>
</organism>
<feature type="domain" description="Heavy metal binding" evidence="5">
    <location>
        <begin position="44"/>
        <end position="70"/>
    </location>
</feature>
<dbReference type="FunFam" id="2.40.420.20:FF:000003">
    <property type="entry name" value="Cation efflux system protein cusB"/>
    <property type="match status" value="1"/>
</dbReference>
<evidence type="ECO:0000313" key="9">
    <source>
        <dbReference type="Proteomes" id="UP000033965"/>
    </source>
</evidence>
<keyword evidence="2" id="KW-0813">Transport</keyword>
<dbReference type="GO" id="GO:0046914">
    <property type="term" value="F:transition metal ion binding"/>
    <property type="evidence" value="ECO:0007669"/>
    <property type="project" value="TreeGrafter"/>
</dbReference>
<dbReference type="GO" id="GO:0015679">
    <property type="term" value="P:plasma membrane copper ion transport"/>
    <property type="evidence" value="ECO:0007669"/>
    <property type="project" value="TreeGrafter"/>
</dbReference>
<evidence type="ECO:0000256" key="1">
    <source>
        <dbReference type="ARBA" id="ARBA00009477"/>
    </source>
</evidence>
<reference evidence="8 9" key="1">
    <citation type="journal article" date="2015" name="Nature">
        <title>rRNA introns, odd ribosomes, and small enigmatic genomes across a large radiation of phyla.</title>
        <authorList>
            <person name="Brown C.T."/>
            <person name="Hug L.A."/>
            <person name="Thomas B.C."/>
            <person name="Sharon I."/>
            <person name="Castelle C.J."/>
            <person name="Singh A."/>
            <person name="Wilkins M.J."/>
            <person name="Williams K.H."/>
            <person name="Banfield J.F."/>
        </authorList>
    </citation>
    <scope>NUCLEOTIDE SEQUENCE [LARGE SCALE GENOMIC DNA]</scope>
</reference>
<sequence length="397" mass="44046">MKMDKRNILIVLLLIALTAVVGVPLIAKKGVHDGHRAGAAKEIYYCPMHPEFTSDRPGDCPICGMSLVKKEEAPAAESRDTMSKDRAKKILFYRHPMRPDVTSPVPNKDDMGMEYVPVYEEEDAGEGILISLEKQQSIGVKQDSVMKRRLTHQIRTVGRVAYDPELFVAQQEYLQALKVQESTKDSTIPLIKEQMGSFVEAAGQKLLLLGMSPTQIEELAAQGNPQSNLYLPLDQETVWVYMTIYEYEMSFIKEGLSVEIEAIAFPGETFEGKISAIMPVLDAMTRSVKVRAEIKNTHKLLKPDMFVNAKIQIDLGEKLAVPQDAVMDTGERKIVFVAAAENRFQARNVRLGSKAGGFYEVLEGLTSGERVVTSGNFLIDSESRLQSAISGGHQHGE</sequence>
<dbReference type="PANTHER" id="PTHR30097">
    <property type="entry name" value="CATION EFFLUX SYSTEM PROTEIN CUSB"/>
    <property type="match status" value="1"/>
</dbReference>
<evidence type="ECO:0000256" key="2">
    <source>
        <dbReference type="ARBA" id="ARBA00022448"/>
    </source>
</evidence>
<name>A0A0G1VPF3_9BACT</name>
<gene>
    <name evidence="8" type="ORF">UY44_C0011G0004</name>
</gene>
<dbReference type="Gene3D" id="2.40.420.20">
    <property type="match status" value="1"/>
</dbReference>